<reference evidence="8 9" key="1">
    <citation type="submission" date="2018-03" db="EMBL/GenBank/DDBJ databases">
        <title>Adhaeribacter sp. HMF7605 Genome sequencing and assembly.</title>
        <authorList>
            <person name="Kang H."/>
            <person name="Kang J."/>
            <person name="Cha I."/>
            <person name="Kim H."/>
            <person name="Joh K."/>
        </authorList>
    </citation>
    <scope>NUCLEOTIDE SEQUENCE [LARGE SCALE GENOMIC DNA]</scope>
    <source>
        <strain evidence="8 9">HMF7605</strain>
    </source>
</reference>
<feature type="transmembrane region" description="Helical" evidence="6">
    <location>
        <begin position="124"/>
        <end position="142"/>
    </location>
</feature>
<organism evidence="8 9">
    <name type="scientific">Adhaeribacter arboris</name>
    <dbReference type="NCBI Taxonomy" id="2072846"/>
    <lineage>
        <taxon>Bacteria</taxon>
        <taxon>Pseudomonadati</taxon>
        <taxon>Bacteroidota</taxon>
        <taxon>Cytophagia</taxon>
        <taxon>Cytophagales</taxon>
        <taxon>Hymenobacteraceae</taxon>
        <taxon>Adhaeribacter</taxon>
    </lineage>
</organism>
<evidence type="ECO:0000256" key="4">
    <source>
        <dbReference type="ARBA" id="ARBA00022989"/>
    </source>
</evidence>
<dbReference type="AlphaFoldDB" id="A0A2T2YET3"/>
<evidence type="ECO:0000256" key="1">
    <source>
        <dbReference type="ARBA" id="ARBA00004141"/>
    </source>
</evidence>
<keyword evidence="3 6" id="KW-0812">Transmembrane</keyword>
<dbReference type="Gene3D" id="1.10.3730.20">
    <property type="match status" value="1"/>
</dbReference>
<dbReference type="RefSeq" id="WP_106929271.1">
    <property type="nucleotide sequence ID" value="NZ_PYFT01000001.1"/>
</dbReference>
<feature type="domain" description="EamA" evidence="7">
    <location>
        <begin position="162"/>
        <end position="295"/>
    </location>
</feature>
<sequence length="316" mass="34539">MMQYFKERLWLVFAILAALCWGVWGVLAKFISSDITPFTNHFLFSIGMLFTLPFIIRKCKVKEISTKGIIWGIVAGVLAVVGNVAVFQSFSTGGQAAVVIPVTNLYPLITIVIALLVFKEKMHWLNAIGIVIIVPAIIMLSGQSQILDNPGLFWQELGLKVWLLYAFIALLFWGFFSAAQKVTTNYISAEWSYLSFILSSALMAGGFIVFGLVEFNFSRQTLWVGTLAGMLNGLGVLASFAAYRAEGKASQVTTIAGALQPVFTIILAILLLGEKLASIELIGICLAIFGSLFLSVEKKKTNVPPVDVNLEISKIV</sequence>
<dbReference type="SUPFAM" id="SSF103481">
    <property type="entry name" value="Multidrug resistance efflux transporter EmrE"/>
    <property type="match status" value="2"/>
</dbReference>
<dbReference type="InterPro" id="IPR050638">
    <property type="entry name" value="AA-Vitamin_Transporters"/>
</dbReference>
<gene>
    <name evidence="8" type="ORF">AHMF7605_11080</name>
</gene>
<feature type="transmembrane region" description="Helical" evidence="6">
    <location>
        <begin position="162"/>
        <end position="179"/>
    </location>
</feature>
<comment type="subcellular location">
    <subcellularLocation>
        <location evidence="1">Membrane</location>
        <topology evidence="1">Multi-pass membrane protein</topology>
    </subcellularLocation>
</comment>
<feature type="transmembrane region" description="Helical" evidence="6">
    <location>
        <begin position="38"/>
        <end position="56"/>
    </location>
</feature>
<keyword evidence="4 6" id="KW-1133">Transmembrane helix</keyword>
<dbReference type="Pfam" id="PF00892">
    <property type="entry name" value="EamA"/>
    <property type="match status" value="2"/>
</dbReference>
<comment type="similarity">
    <text evidence="2">Belongs to the EamA transporter family.</text>
</comment>
<accession>A0A2T2YET3</accession>
<evidence type="ECO:0000256" key="5">
    <source>
        <dbReference type="ARBA" id="ARBA00023136"/>
    </source>
</evidence>
<proteinExistence type="inferred from homology"/>
<keyword evidence="5 6" id="KW-0472">Membrane</keyword>
<name>A0A2T2YET3_9BACT</name>
<evidence type="ECO:0000313" key="9">
    <source>
        <dbReference type="Proteomes" id="UP000240357"/>
    </source>
</evidence>
<feature type="transmembrane region" description="Helical" evidence="6">
    <location>
        <begin position="191"/>
        <end position="210"/>
    </location>
</feature>
<feature type="transmembrane region" description="Helical" evidence="6">
    <location>
        <begin position="279"/>
        <end position="296"/>
    </location>
</feature>
<feature type="transmembrane region" description="Helical" evidence="6">
    <location>
        <begin position="68"/>
        <end position="90"/>
    </location>
</feature>
<feature type="transmembrane region" description="Helical" evidence="6">
    <location>
        <begin position="255"/>
        <end position="273"/>
    </location>
</feature>
<comment type="caution">
    <text evidence="8">The sequence shown here is derived from an EMBL/GenBank/DDBJ whole genome shotgun (WGS) entry which is preliminary data.</text>
</comment>
<evidence type="ECO:0000259" key="7">
    <source>
        <dbReference type="Pfam" id="PF00892"/>
    </source>
</evidence>
<dbReference type="Proteomes" id="UP000240357">
    <property type="component" value="Unassembled WGS sequence"/>
</dbReference>
<evidence type="ECO:0000256" key="2">
    <source>
        <dbReference type="ARBA" id="ARBA00007362"/>
    </source>
</evidence>
<evidence type="ECO:0000256" key="3">
    <source>
        <dbReference type="ARBA" id="ARBA00022692"/>
    </source>
</evidence>
<dbReference type="OrthoDB" id="7541381at2"/>
<dbReference type="InterPro" id="IPR037185">
    <property type="entry name" value="EmrE-like"/>
</dbReference>
<dbReference type="PANTHER" id="PTHR32322:SF2">
    <property type="entry name" value="EAMA DOMAIN-CONTAINING PROTEIN"/>
    <property type="match status" value="1"/>
</dbReference>
<keyword evidence="9" id="KW-1185">Reference proteome</keyword>
<dbReference type="GO" id="GO:0016020">
    <property type="term" value="C:membrane"/>
    <property type="evidence" value="ECO:0007669"/>
    <property type="project" value="UniProtKB-SubCell"/>
</dbReference>
<evidence type="ECO:0000313" key="8">
    <source>
        <dbReference type="EMBL" id="PSR54025.1"/>
    </source>
</evidence>
<dbReference type="PANTHER" id="PTHR32322">
    <property type="entry name" value="INNER MEMBRANE TRANSPORTER"/>
    <property type="match status" value="1"/>
</dbReference>
<dbReference type="InterPro" id="IPR000620">
    <property type="entry name" value="EamA_dom"/>
</dbReference>
<feature type="domain" description="EamA" evidence="7">
    <location>
        <begin position="9"/>
        <end position="141"/>
    </location>
</feature>
<feature type="transmembrane region" description="Helical" evidence="6">
    <location>
        <begin position="222"/>
        <end position="243"/>
    </location>
</feature>
<dbReference type="EMBL" id="PYFT01000001">
    <property type="protein sequence ID" value="PSR54025.1"/>
    <property type="molecule type" value="Genomic_DNA"/>
</dbReference>
<evidence type="ECO:0000256" key="6">
    <source>
        <dbReference type="SAM" id="Phobius"/>
    </source>
</evidence>
<feature type="transmembrane region" description="Helical" evidence="6">
    <location>
        <begin position="96"/>
        <end position="117"/>
    </location>
</feature>
<protein>
    <recommendedName>
        <fullName evidence="7">EamA domain-containing protein</fullName>
    </recommendedName>
</protein>